<name>A0A3E4YK79_9FIRM</name>
<dbReference type="AlphaFoldDB" id="A0A3E4YK79"/>
<dbReference type="Proteomes" id="UP000260758">
    <property type="component" value="Unassembled WGS sequence"/>
</dbReference>
<accession>A0A3E4YK79</accession>
<feature type="domain" description="DUF7698" evidence="1">
    <location>
        <begin position="1"/>
        <end position="117"/>
    </location>
</feature>
<evidence type="ECO:0000313" key="3">
    <source>
        <dbReference type="Proteomes" id="UP000260758"/>
    </source>
</evidence>
<dbReference type="RefSeq" id="WP_117717906.1">
    <property type="nucleotide sequence ID" value="NZ_QSTP01000001.1"/>
</dbReference>
<dbReference type="Pfam" id="PF24753">
    <property type="entry name" value="DUF7698"/>
    <property type="match status" value="1"/>
</dbReference>
<organism evidence="2 3">
    <name type="scientific">Agathobacter rectalis</name>
    <dbReference type="NCBI Taxonomy" id="39491"/>
    <lineage>
        <taxon>Bacteria</taxon>
        <taxon>Bacillati</taxon>
        <taxon>Bacillota</taxon>
        <taxon>Clostridia</taxon>
        <taxon>Lachnospirales</taxon>
        <taxon>Lachnospiraceae</taxon>
        <taxon>Agathobacter</taxon>
    </lineage>
</organism>
<sequence length="118" mass="13198">MKKIEIFEKAMNEGGSLKNYGINSTLFAAYRDCQETGNDNIDFNGVIWDYDIPEIVKALKENGISEFTISSTFSSLIETLAAFEKEGIRMAGLTEVNATYSDWKTGKKARIPAIRMTL</sequence>
<reference evidence="2 3" key="1">
    <citation type="submission" date="2018-08" db="EMBL/GenBank/DDBJ databases">
        <title>A genome reference for cultivated species of the human gut microbiota.</title>
        <authorList>
            <person name="Zou Y."/>
            <person name="Xue W."/>
            <person name="Luo G."/>
        </authorList>
    </citation>
    <scope>NUCLEOTIDE SEQUENCE [LARGE SCALE GENOMIC DNA]</scope>
    <source>
        <strain evidence="2 3">OM07-13</strain>
    </source>
</reference>
<evidence type="ECO:0000313" key="2">
    <source>
        <dbReference type="EMBL" id="RGM75003.1"/>
    </source>
</evidence>
<proteinExistence type="predicted"/>
<evidence type="ECO:0000259" key="1">
    <source>
        <dbReference type="Pfam" id="PF24753"/>
    </source>
</evidence>
<protein>
    <recommendedName>
        <fullName evidence="1">DUF7698 domain-containing protein</fullName>
    </recommendedName>
</protein>
<gene>
    <name evidence="2" type="ORF">DXB99_00300</name>
</gene>
<comment type="caution">
    <text evidence="2">The sequence shown here is derived from an EMBL/GenBank/DDBJ whole genome shotgun (WGS) entry which is preliminary data.</text>
</comment>
<dbReference type="EMBL" id="QSTP01000001">
    <property type="protein sequence ID" value="RGM75003.1"/>
    <property type="molecule type" value="Genomic_DNA"/>
</dbReference>
<dbReference type="InterPro" id="IPR056115">
    <property type="entry name" value="DUF7698"/>
</dbReference>